<accession>A0A9X1MKI1</accession>
<evidence type="ECO:0000256" key="2">
    <source>
        <dbReference type="SAM" id="SignalP"/>
    </source>
</evidence>
<dbReference type="RefSeq" id="WP_230216681.1">
    <property type="nucleotide sequence ID" value="NZ_JAJKFT010000004.1"/>
</dbReference>
<feature type="signal peptide" evidence="2">
    <location>
        <begin position="1"/>
        <end position="23"/>
    </location>
</feature>
<feature type="compositionally biased region" description="Low complexity" evidence="1">
    <location>
        <begin position="205"/>
        <end position="228"/>
    </location>
</feature>
<keyword evidence="2" id="KW-0732">Signal</keyword>
<comment type="caution">
    <text evidence="3">The sequence shown here is derived from an EMBL/GenBank/DDBJ whole genome shotgun (WGS) entry which is preliminary data.</text>
</comment>
<organism evidence="3 4">
    <name type="scientific">Blastopirellula sediminis</name>
    <dbReference type="NCBI Taxonomy" id="2894196"/>
    <lineage>
        <taxon>Bacteria</taxon>
        <taxon>Pseudomonadati</taxon>
        <taxon>Planctomycetota</taxon>
        <taxon>Planctomycetia</taxon>
        <taxon>Pirellulales</taxon>
        <taxon>Pirellulaceae</taxon>
        <taxon>Blastopirellula</taxon>
    </lineage>
</organism>
<proteinExistence type="predicted"/>
<feature type="compositionally biased region" description="Polar residues" evidence="1">
    <location>
        <begin position="181"/>
        <end position="204"/>
    </location>
</feature>
<name>A0A9X1MKI1_9BACT</name>
<feature type="region of interest" description="Disordered" evidence="1">
    <location>
        <begin position="180"/>
        <end position="238"/>
    </location>
</feature>
<reference evidence="3" key="1">
    <citation type="submission" date="2021-11" db="EMBL/GenBank/DDBJ databases">
        <title>Genome sequence.</title>
        <authorList>
            <person name="Sun Q."/>
        </authorList>
    </citation>
    <scope>NUCLEOTIDE SEQUENCE</scope>
    <source>
        <strain evidence="3">JC732</strain>
    </source>
</reference>
<dbReference type="AlphaFoldDB" id="A0A9X1MKI1"/>
<keyword evidence="4" id="KW-1185">Reference proteome</keyword>
<dbReference type="Proteomes" id="UP001139103">
    <property type="component" value="Unassembled WGS sequence"/>
</dbReference>
<dbReference type="EMBL" id="JAJKFT010000004">
    <property type="protein sequence ID" value="MCC9627900.1"/>
    <property type="molecule type" value="Genomic_DNA"/>
</dbReference>
<gene>
    <name evidence="3" type="ORF">LOC68_05795</name>
</gene>
<feature type="chain" id="PRO_5040915428" evidence="2">
    <location>
        <begin position="24"/>
        <end position="238"/>
    </location>
</feature>
<evidence type="ECO:0000313" key="3">
    <source>
        <dbReference type="EMBL" id="MCC9627900.1"/>
    </source>
</evidence>
<sequence length="238" mass="24836">MRLSAIIAVITMAIVLGSTQIGAAQHYGPAPCDTCGPSCGPTCGHGHCSPFKLCLPIIPPKVILSYIHKKATCGAGCGDEVYWGEWWSDPPKCDPCDCHGNYIGPNPSKICHPGLLGVRFGNRCCECGACGGPSCSCGPACGGDCGADCGCGHAHGGVVTEGVPTYAGPQEGEIIYEDSPTMMTSQGSGQRVYSQPTTRSTRTFSQPTYQSSSYPTSTTTTRSSVPSRNPRNLGRDSY</sequence>
<evidence type="ECO:0000256" key="1">
    <source>
        <dbReference type="SAM" id="MobiDB-lite"/>
    </source>
</evidence>
<evidence type="ECO:0000313" key="4">
    <source>
        <dbReference type="Proteomes" id="UP001139103"/>
    </source>
</evidence>
<protein>
    <submittedName>
        <fullName evidence="3">Uncharacterized protein</fullName>
    </submittedName>
</protein>